<feature type="compositionally biased region" description="Low complexity" evidence="1">
    <location>
        <begin position="35"/>
        <end position="51"/>
    </location>
</feature>
<sequence length="669" mass="72529">MGIHQKLASFYNKQVSSPSTSQLVPARRRSPLPKDSSSSASSYSSSPSSSSDSDDFRNARAGNNSAIRADDHPRRPRSHDDNKYPRIGYFHPQSNFIRARFPTPRGPQPKIEAFTSTAGQAGQLSVLPCTPVRPISAVILSKPVKESSSDSQDGRHGTIKSVLTLGYRKRRRYRHAGDEGKGSRAPMLPPIRFFSGGSLHIPDNIGNEENMKEDDPKLERVSVAPKVPREKLSEEMDTTQDDDFDTEEAIARLNIIVAASVAEASAAQKSDVPTLWRRLSQKGGASPHPNGEPPVKFNLPSPTMLNTYDQTSGFVNIPVASSDGSRADHNTNTILLSTVSHDISDDDFLIELPKSKISKLESGNPGISPSRKLSHVSTIFHCASETIRGRARHRQHGLGNISVDHGIGNGNADTGAATGEIDDIASTTALGNSEPIKSCESSKLSRQFGSLRSRDRAVDSEDASFFRRLKSRVRAFVASRSQRTSIRTIKPDVPVTVQIEQLCSTIDNKRVEFEYVDGEHKSVCGTSDDKLKNKDTAPGTTNQRRVIDGPVIDTSNLSPSDWDQMTPGTQTTFVSSPTSPVDAESPKKSGTVRFNNLVEIMGEEDSFVIVETPIMRIPTGDDPTLPVEVVLPPGVQQPSSPLSSASDPFCSPTVTTSESGSTLVSPRLL</sequence>
<dbReference type="OrthoDB" id="10465647at2759"/>
<evidence type="ECO:0000256" key="1">
    <source>
        <dbReference type="SAM" id="MobiDB-lite"/>
    </source>
</evidence>
<accession>A0A1E3QBN8</accession>
<protein>
    <submittedName>
        <fullName evidence="2">Uncharacterized protein</fullName>
    </submittedName>
</protein>
<dbReference type="EMBL" id="KV454291">
    <property type="protein sequence ID" value="ODQ75113.1"/>
    <property type="molecule type" value="Genomic_DNA"/>
</dbReference>
<name>A0A1E3QBN8_LIPST</name>
<feature type="compositionally biased region" description="Polar residues" evidence="1">
    <location>
        <begin position="636"/>
        <end position="669"/>
    </location>
</feature>
<dbReference type="Proteomes" id="UP000094385">
    <property type="component" value="Unassembled WGS sequence"/>
</dbReference>
<keyword evidence="3" id="KW-1185">Reference proteome</keyword>
<feature type="compositionally biased region" description="Polar residues" evidence="1">
    <location>
        <begin position="11"/>
        <end position="23"/>
    </location>
</feature>
<organism evidence="2 3">
    <name type="scientific">Lipomyces starkeyi NRRL Y-11557</name>
    <dbReference type="NCBI Taxonomy" id="675824"/>
    <lineage>
        <taxon>Eukaryota</taxon>
        <taxon>Fungi</taxon>
        <taxon>Dikarya</taxon>
        <taxon>Ascomycota</taxon>
        <taxon>Saccharomycotina</taxon>
        <taxon>Lipomycetes</taxon>
        <taxon>Lipomycetales</taxon>
        <taxon>Lipomycetaceae</taxon>
        <taxon>Lipomyces</taxon>
    </lineage>
</organism>
<feature type="compositionally biased region" description="Basic and acidic residues" evidence="1">
    <location>
        <begin position="68"/>
        <end position="84"/>
    </location>
</feature>
<reference evidence="2 3" key="1">
    <citation type="journal article" date="2016" name="Proc. Natl. Acad. Sci. U.S.A.">
        <title>Comparative genomics of biotechnologically important yeasts.</title>
        <authorList>
            <person name="Riley R."/>
            <person name="Haridas S."/>
            <person name="Wolfe K.H."/>
            <person name="Lopes M.R."/>
            <person name="Hittinger C.T."/>
            <person name="Goeker M."/>
            <person name="Salamov A.A."/>
            <person name="Wisecaver J.H."/>
            <person name="Long T.M."/>
            <person name="Calvey C.H."/>
            <person name="Aerts A.L."/>
            <person name="Barry K.W."/>
            <person name="Choi C."/>
            <person name="Clum A."/>
            <person name="Coughlan A.Y."/>
            <person name="Deshpande S."/>
            <person name="Douglass A.P."/>
            <person name="Hanson S.J."/>
            <person name="Klenk H.-P."/>
            <person name="LaButti K.M."/>
            <person name="Lapidus A."/>
            <person name="Lindquist E.A."/>
            <person name="Lipzen A.M."/>
            <person name="Meier-Kolthoff J.P."/>
            <person name="Ohm R.A."/>
            <person name="Otillar R.P."/>
            <person name="Pangilinan J.L."/>
            <person name="Peng Y."/>
            <person name="Rokas A."/>
            <person name="Rosa C.A."/>
            <person name="Scheuner C."/>
            <person name="Sibirny A.A."/>
            <person name="Slot J.C."/>
            <person name="Stielow J.B."/>
            <person name="Sun H."/>
            <person name="Kurtzman C.P."/>
            <person name="Blackwell M."/>
            <person name="Grigoriev I.V."/>
            <person name="Jeffries T.W."/>
        </authorList>
    </citation>
    <scope>NUCLEOTIDE SEQUENCE [LARGE SCALE GENOMIC DNA]</scope>
    <source>
        <strain evidence="2 3">NRRL Y-11557</strain>
    </source>
</reference>
<evidence type="ECO:0000313" key="3">
    <source>
        <dbReference type="Proteomes" id="UP000094385"/>
    </source>
</evidence>
<evidence type="ECO:0000313" key="2">
    <source>
        <dbReference type="EMBL" id="ODQ75113.1"/>
    </source>
</evidence>
<feature type="region of interest" description="Disordered" evidence="1">
    <location>
        <begin position="632"/>
        <end position="669"/>
    </location>
</feature>
<dbReference type="AlphaFoldDB" id="A0A1E3QBN8"/>
<proteinExistence type="predicted"/>
<feature type="region of interest" description="Disordered" evidence="1">
    <location>
        <begin position="550"/>
        <end position="588"/>
    </location>
</feature>
<feature type="region of interest" description="Disordered" evidence="1">
    <location>
        <begin position="1"/>
        <end position="89"/>
    </location>
</feature>
<gene>
    <name evidence="2" type="ORF">LIPSTDRAFT_69305</name>
</gene>
<feature type="compositionally biased region" description="Polar residues" evidence="1">
    <location>
        <begin position="553"/>
        <end position="579"/>
    </location>
</feature>